<protein>
    <submittedName>
        <fullName evidence="3">Secretion protein HlyD family protein</fullName>
    </submittedName>
</protein>
<gene>
    <name evidence="3" type="ORF">B1A_12482</name>
</gene>
<proteinExistence type="predicted"/>
<dbReference type="InterPro" id="IPR050739">
    <property type="entry name" value="MFP"/>
</dbReference>
<comment type="caution">
    <text evidence="3">The sequence shown here is derived from an EMBL/GenBank/DDBJ whole genome shotgun (WGS) entry which is preliminary data.</text>
</comment>
<dbReference type="GO" id="GO:0030313">
    <property type="term" value="C:cell envelope"/>
    <property type="evidence" value="ECO:0007669"/>
    <property type="project" value="UniProtKB-SubCell"/>
</dbReference>
<evidence type="ECO:0000256" key="1">
    <source>
        <dbReference type="ARBA" id="ARBA00004196"/>
    </source>
</evidence>
<dbReference type="Pfam" id="PF25963">
    <property type="entry name" value="Beta-barrel_AAEA"/>
    <property type="match status" value="1"/>
</dbReference>
<dbReference type="PANTHER" id="PTHR30386:SF19">
    <property type="entry name" value="MULTIDRUG EXPORT PROTEIN EMRA-RELATED"/>
    <property type="match status" value="1"/>
</dbReference>
<dbReference type="Gene3D" id="2.40.30.170">
    <property type="match status" value="1"/>
</dbReference>
<reference evidence="3" key="1">
    <citation type="submission" date="2013-08" db="EMBL/GenBank/DDBJ databases">
        <authorList>
            <person name="Mendez C."/>
            <person name="Richter M."/>
            <person name="Ferrer M."/>
            <person name="Sanchez J."/>
        </authorList>
    </citation>
    <scope>NUCLEOTIDE SEQUENCE</scope>
</reference>
<accession>T0ZY51</accession>
<dbReference type="InterPro" id="IPR058634">
    <property type="entry name" value="AaeA-lik-b-barrel"/>
</dbReference>
<sequence length="89" mass="9692">ETQLTDMRVGQSVRLTSDLYGSNVVYRGRVIGFGAGTGSAFALLPPQNATGNWIKIVQRVPVRIAIDPKQLAAHPLQIGLSMRAYVDIR</sequence>
<dbReference type="GO" id="GO:0055085">
    <property type="term" value="P:transmembrane transport"/>
    <property type="evidence" value="ECO:0007669"/>
    <property type="project" value="InterPro"/>
</dbReference>
<name>T0ZY51_9ZZZZ</name>
<evidence type="ECO:0000313" key="3">
    <source>
        <dbReference type="EMBL" id="EQD53146.1"/>
    </source>
</evidence>
<feature type="domain" description="p-hydroxybenzoic acid efflux pump subunit AaeA-like beta-barrel" evidence="2">
    <location>
        <begin position="1"/>
        <end position="72"/>
    </location>
</feature>
<dbReference type="PANTHER" id="PTHR30386">
    <property type="entry name" value="MEMBRANE FUSION SUBUNIT OF EMRAB-TOLC MULTIDRUG EFFLUX PUMP"/>
    <property type="match status" value="1"/>
</dbReference>
<organism evidence="3">
    <name type="scientific">mine drainage metagenome</name>
    <dbReference type="NCBI Taxonomy" id="410659"/>
    <lineage>
        <taxon>unclassified sequences</taxon>
        <taxon>metagenomes</taxon>
        <taxon>ecological metagenomes</taxon>
    </lineage>
</organism>
<dbReference type="EMBL" id="AUZX01009070">
    <property type="protein sequence ID" value="EQD53146.1"/>
    <property type="molecule type" value="Genomic_DNA"/>
</dbReference>
<evidence type="ECO:0000259" key="2">
    <source>
        <dbReference type="Pfam" id="PF25963"/>
    </source>
</evidence>
<reference evidence="3" key="2">
    <citation type="journal article" date="2014" name="ISME J.">
        <title>Microbial stratification in low pH oxic and suboxic macroscopic growths along an acid mine drainage.</title>
        <authorList>
            <person name="Mendez-Garcia C."/>
            <person name="Mesa V."/>
            <person name="Sprenger R.R."/>
            <person name="Richter M."/>
            <person name="Diez M.S."/>
            <person name="Solano J."/>
            <person name="Bargiela R."/>
            <person name="Golyshina O.V."/>
            <person name="Manteca A."/>
            <person name="Ramos J.L."/>
            <person name="Gallego J.R."/>
            <person name="Llorente I."/>
            <person name="Martins Dos Santos V.A."/>
            <person name="Jensen O.N."/>
            <person name="Pelaez A.I."/>
            <person name="Sanchez J."/>
            <person name="Ferrer M."/>
        </authorList>
    </citation>
    <scope>NUCLEOTIDE SEQUENCE</scope>
</reference>
<feature type="non-terminal residue" evidence="3">
    <location>
        <position position="89"/>
    </location>
</feature>
<dbReference type="AlphaFoldDB" id="T0ZY51"/>
<comment type="subcellular location">
    <subcellularLocation>
        <location evidence="1">Cell envelope</location>
    </subcellularLocation>
</comment>
<feature type="non-terminal residue" evidence="3">
    <location>
        <position position="1"/>
    </location>
</feature>